<name>A0ABS7T7V5_9GAMM</name>
<evidence type="ECO:0000313" key="2">
    <source>
        <dbReference type="EMBL" id="MBZ4039969.1"/>
    </source>
</evidence>
<feature type="chain" id="PRO_5046194719" evidence="1">
    <location>
        <begin position="32"/>
        <end position="197"/>
    </location>
</feature>
<evidence type="ECO:0000256" key="1">
    <source>
        <dbReference type="SAM" id="SignalP"/>
    </source>
</evidence>
<keyword evidence="3" id="KW-1185">Reference proteome</keyword>
<sequence length="197" mass="21073">MIALPGLVPLRLRLGAASLLLGLAFAGRADAQPAPDAEVQLEAAFLVNFVRFTQWPPPRFPSPASPYVLTVLGDNDVVDAVREVASAAGEIQGRRIRVQQVSSLRQANATDDLRRSHVVFVHGSAKVTPQQLLPRIDGASVLTVGQGQDFTRDGGMLGLARAGRRMEFTANVAAIQHSGLTVSAKVLKLAQPQGRRR</sequence>
<organism evidence="2 3">
    <name type="scientific">Novilysobacter selenitireducens</name>
    <dbReference type="NCBI Taxonomy" id="2872639"/>
    <lineage>
        <taxon>Bacteria</taxon>
        <taxon>Pseudomonadati</taxon>
        <taxon>Pseudomonadota</taxon>
        <taxon>Gammaproteobacteria</taxon>
        <taxon>Lysobacterales</taxon>
        <taxon>Lysobacteraceae</taxon>
        <taxon>Novilysobacter</taxon>
    </lineage>
</organism>
<keyword evidence="1" id="KW-0732">Signal</keyword>
<dbReference type="InterPro" id="IPR025293">
    <property type="entry name" value="YfiR/HmsC-like"/>
</dbReference>
<comment type="caution">
    <text evidence="2">The sequence shown here is derived from an EMBL/GenBank/DDBJ whole genome shotgun (WGS) entry which is preliminary data.</text>
</comment>
<proteinExistence type="predicted"/>
<dbReference type="EMBL" id="JAINZW010000004">
    <property type="protein sequence ID" value="MBZ4039969.1"/>
    <property type="molecule type" value="Genomic_DNA"/>
</dbReference>
<feature type="signal peptide" evidence="1">
    <location>
        <begin position="1"/>
        <end position="31"/>
    </location>
</feature>
<protein>
    <submittedName>
        <fullName evidence="2">YfiR family protein</fullName>
    </submittedName>
</protein>
<evidence type="ECO:0000313" key="3">
    <source>
        <dbReference type="Proteomes" id="UP001430954"/>
    </source>
</evidence>
<reference evidence="2 3" key="1">
    <citation type="submission" date="2021-09" db="EMBL/GenBank/DDBJ databases">
        <title>Lysobacter sp. 13A isolated from the river sediment.</title>
        <authorList>
            <person name="Liu H."/>
            <person name="Li S."/>
            <person name="Mao S."/>
        </authorList>
    </citation>
    <scope>NUCLEOTIDE SEQUENCE [LARGE SCALE GENOMIC DNA]</scope>
    <source>
        <strain evidence="2 3">13A</strain>
    </source>
</reference>
<accession>A0ABS7T7V5</accession>
<dbReference type="RefSeq" id="WP_223676406.1">
    <property type="nucleotide sequence ID" value="NZ_JAINZW010000004.1"/>
</dbReference>
<dbReference type="Proteomes" id="UP001430954">
    <property type="component" value="Unassembled WGS sequence"/>
</dbReference>
<dbReference type="Pfam" id="PF13689">
    <property type="entry name" value="DUF4154"/>
    <property type="match status" value="1"/>
</dbReference>
<gene>
    <name evidence="2" type="ORF">K6753_10560</name>
</gene>